<dbReference type="EMBL" id="SMUW01000016">
    <property type="protein sequence ID" value="TDK50845.1"/>
    <property type="molecule type" value="Genomic_DNA"/>
</dbReference>
<dbReference type="Proteomes" id="UP000295438">
    <property type="component" value="Unassembled WGS sequence"/>
</dbReference>
<protein>
    <recommendedName>
        <fullName evidence="4">TerB family tellurite resistance protein</fullName>
    </recommendedName>
</protein>
<feature type="signal peptide" evidence="1">
    <location>
        <begin position="1"/>
        <end position="21"/>
    </location>
</feature>
<evidence type="ECO:0000256" key="1">
    <source>
        <dbReference type="SAM" id="SignalP"/>
    </source>
</evidence>
<dbReference type="RefSeq" id="WP_133389424.1">
    <property type="nucleotide sequence ID" value="NZ_SMUW01000016.1"/>
</dbReference>
<comment type="caution">
    <text evidence="2">The sequence shown here is derived from an EMBL/GenBank/DDBJ whole genome shotgun (WGS) entry which is preliminary data.</text>
</comment>
<keyword evidence="1" id="KW-0732">Signal</keyword>
<name>A0A4R5VF46_9BACT</name>
<organism evidence="2 3">
    <name type="scientific">Algoriphagus formosus</name>
    <dbReference type="NCBI Taxonomy" id="2007308"/>
    <lineage>
        <taxon>Bacteria</taxon>
        <taxon>Pseudomonadati</taxon>
        <taxon>Bacteroidota</taxon>
        <taxon>Cytophagia</taxon>
        <taxon>Cytophagales</taxon>
        <taxon>Cyclobacteriaceae</taxon>
        <taxon>Algoriphagus</taxon>
    </lineage>
</organism>
<evidence type="ECO:0000313" key="3">
    <source>
        <dbReference type="Proteomes" id="UP000295438"/>
    </source>
</evidence>
<evidence type="ECO:0000313" key="2">
    <source>
        <dbReference type="EMBL" id="TDK50845.1"/>
    </source>
</evidence>
<gene>
    <name evidence="2" type="ORF">E1898_00500</name>
</gene>
<sequence length="209" mass="24244">MRKLFMLIFLVGYVAVSPLAAQTWSELFEQKQTQEKYLLLQIGALKVQSELLADAGRIFQVGLGMVSDWKEGEFLAHQEFFEGWKKAGPQARLVLERMEGKGLLPEQLIPRIRKVRFHWDQEGKHLESHGLLSEILQVMEKRCLELGEPYSLLISSDLEMEDAIRAELLIDLERQLEKLAADLNRVFLMCNSRLAQEQEEKRIIESNQY</sequence>
<feature type="chain" id="PRO_5020832542" description="TerB family tellurite resistance protein" evidence="1">
    <location>
        <begin position="22"/>
        <end position="209"/>
    </location>
</feature>
<reference evidence="2 3" key="1">
    <citation type="submission" date="2019-03" db="EMBL/GenBank/DDBJ databases">
        <title>Algoriphagus aquimaris sp. nov., isolated form marine sediment in Pohang, Korea.</title>
        <authorList>
            <person name="Kim J."/>
            <person name="Yoon S.-H."/>
            <person name="Lee S.-S."/>
        </authorList>
    </citation>
    <scope>NUCLEOTIDE SEQUENCE [LARGE SCALE GENOMIC DNA]</scope>
    <source>
        <strain evidence="2 3">F21</strain>
    </source>
</reference>
<proteinExistence type="predicted"/>
<accession>A0A4R5VF46</accession>
<dbReference type="AlphaFoldDB" id="A0A4R5VF46"/>
<keyword evidence="3" id="KW-1185">Reference proteome</keyword>
<evidence type="ECO:0008006" key="4">
    <source>
        <dbReference type="Google" id="ProtNLM"/>
    </source>
</evidence>